<dbReference type="Proteomes" id="UP001597013">
    <property type="component" value="Unassembled WGS sequence"/>
</dbReference>
<gene>
    <name evidence="1" type="ORF">ACFQ1Q_12355</name>
</gene>
<dbReference type="RefSeq" id="WP_386131960.1">
    <property type="nucleotide sequence ID" value="NZ_JBHTJL010000016.1"/>
</dbReference>
<dbReference type="EMBL" id="JBHTJL010000016">
    <property type="protein sequence ID" value="MFD1064040.1"/>
    <property type="molecule type" value="Genomic_DNA"/>
</dbReference>
<organism evidence="1 2">
    <name type="scientific">Winogradskyella litorisediminis</name>
    <dbReference type="NCBI Taxonomy" id="1156618"/>
    <lineage>
        <taxon>Bacteria</taxon>
        <taxon>Pseudomonadati</taxon>
        <taxon>Bacteroidota</taxon>
        <taxon>Flavobacteriia</taxon>
        <taxon>Flavobacteriales</taxon>
        <taxon>Flavobacteriaceae</taxon>
        <taxon>Winogradskyella</taxon>
    </lineage>
</organism>
<sequence length="232" mass="26553">MKNRLIYSFAFFTILTFNSCGLFGNDSSECDEKLIKQTKKIDELSEKLSDSENELQYRNKLDSLAQTFSKNTKIEQSIKPVKDITLPRTNIERYDVFGDFSVQNKSINIFIPVTDENLKIKSFTNISSSNVNAILIRVSNNSDAETKKTPITHVIEAKFKFDDFNISSARLNQDKKLKVMVLNENTRDISTQTTYYKKCIESVNRYEKLDCRLPTIKPFKPNEDGGDIITGG</sequence>
<evidence type="ECO:0008006" key="3">
    <source>
        <dbReference type="Google" id="ProtNLM"/>
    </source>
</evidence>
<evidence type="ECO:0000313" key="2">
    <source>
        <dbReference type="Proteomes" id="UP001597013"/>
    </source>
</evidence>
<proteinExistence type="predicted"/>
<protein>
    <recommendedName>
        <fullName evidence="3">Lipoprotein</fullName>
    </recommendedName>
</protein>
<keyword evidence="2" id="KW-1185">Reference proteome</keyword>
<accession>A0ABW3NC14</accession>
<comment type="caution">
    <text evidence="1">The sequence shown here is derived from an EMBL/GenBank/DDBJ whole genome shotgun (WGS) entry which is preliminary data.</text>
</comment>
<reference evidence="2" key="1">
    <citation type="journal article" date="2019" name="Int. J. Syst. Evol. Microbiol.">
        <title>The Global Catalogue of Microorganisms (GCM) 10K type strain sequencing project: providing services to taxonomists for standard genome sequencing and annotation.</title>
        <authorList>
            <consortium name="The Broad Institute Genomics Platform"/>
            <consortium name="The Broad Institute Genome Sequencing Center for Infectious Disease"/>
            <person name="Wu L."/>
            <person name="Ma J."/>
        </authorList>
    </citation>
    <scope>NUCLEOTIDE SEQUENCE [LARGE SCALE GENOMIC DNA]</scope>
    <source>
        <strain evidence="2">CCUG 62215</strain>
    </source>
</reference>
<evidence type="ECO:0000313" key="1">
    <source>
        <dbReference type="EMBL" id="MFD1064040.1"/>
    </source>
</evidence>
<name>A0ABW3NC14_9FLAO</name>